<organism evidence="3 4">
    <name type="scientific">Vibrio marisflavi CECT 7928</name>
    <dbReference type="NCBI Taxonomy" id="634439"/>
    <lineage>
        <taxon>Bacteria</taxon>
        <taxon>Pseudomonadati</taxon>
        <taxon>Pseudomonadota</taxon>
        <taxon>Gammaproteobacteria</taxon>
        <taxon>Vibrionales</taxon>
        <taxon>Vibrionaceae</taxon>
        <taxon>Vibrio</taxon>
    </lineage>
</organism>
<dbReference type="SUPFAM" id="SSF101801">
    <property type="entry name" value="Surface presentation of antigens (SPOA)"/>
    <property type="match status" value="1"/>
</dbReference>
<dbReference type="Proteomes" id="UP000838748">
    <property type="component" value="Unassembled WGS sequence"/>
</dbReference>
<evidence type="ECO:0000313" key="3">
    <source>
        <dbReference type="EMBL" id="CAH0535995.1"/>
    </source>
</evidence>
<evidence type="ECO:0000256" key="1">
    <source>
        <dbReference type="ARBA" id="ARBA00009226"/>
    </source>
</evidence>
<dbReference type="InterPro" id="IPR036429">
    <property type="entry name" value="SpoA-like_sf"/>
</dbReference>
<evidence type="ECO:0000313" key="4">
    <source>
        <dbReference type="Proteomes" id="UP000838748"/>
    </source>
</evidence>
<dbReference type="InterPro" id="IPR001172">
    <property type="entry name" value="FliN_T3SS_HrcQb"/>
</dbReference>
<comment type="similarity">
    <text evidence="1">Belongs to the FliN/MopA/SpaO family.</text>
</comment>
<accession>A0ABM8ZYG8</accession>
<feature type="domain" description="Flagellar motor switch protein FliN-like C-terminal" evidence="2">
    <location>
        <begin position="274"/>
        <end position="343"/>
    </location>
</feature>
<sequence length="344" mass="37977">MDSNVNLQTQELDIPHYSQESLEIHRVIGNGLHAQVDEDHSITLCLAATVQRDESWLQVALKISDNDVQLLCKESLWLDFIRPILPIDCFESIPSDLMSALTSSTLASFTGWLKESGIEISMIENIRCAESINWQSSSLSLSICSPLNLGQQLRFYVQDISLATVQTLAKWMTPLDMPSELTKLPIACAVGVSRLTVEQLKSLHVGDCIVLQWSGSFATGELLLFQNKPVSIVKYVENKGFIVEQMMNEFDELLDLSDEDSFPGLSNQEQAVDLEKLVVPVVMEVGQIDVSISELATLCSGSILETELKASLQVKLKANGKVIGFGSLVQFDDKLAVEIEQIAS</sequence>
<dbReference type="InterPro" id="IPR001543">
    <property type="entry name" value="FliN-like_C"/>
</dbReference>
<dbReference type="PRINTS" id="PR00956">
    <property type="entry name" value="FLGMOTORFLIN"/>
</dbReference>
<dbReference type="Gene3D" id="2.30.330.10">
    <property type="entry name" value="SpoA-like"/>
    <property type="match status" value="1"/>
</dbReference>
<dbReference type="PANTHER" id="PTHR30034">
    <property type="entry name" value="FLAGELLAR MOTOR SWITCH PROTEIN FLIM"/>
    <property type="match status" value="1"/>
</dbReference>
<dbReference type="Pfam" id="PF01052">
    <property type="entry name" value="FliMN_C"/>
    <property type="match status" value="1"/>
</dbReference>
<keyword evidence="4" id="KW-1185">Reference proteome</keyword>
<name>A0ABM8ZYG8_9VIBR</name>
<proteinExistence type="inferred from homology"/>
<dbReference type="EMBL" id="CAKLDM010000001">
    <property type="protein sequence ID" value="CAH0535995.1"/>
    <property type="molecule type" value="Genomic_DNA"/>
</dbReference>
<evidence type="ECO:0000259" key="2">
    <source>
        <dbReference type="Pfam" id="PF01052"/>
    </source>
</evidence>
<gene>
    <name evidence="3" type="ORF">VMF7928_00090</name>
</gene>
<reference evidence="3" key="1">
    <citation type="submission" date="2021-11" db="EMBL/GenBank/DDBJ databases">
        <authorList>
            <person name="Rodrigo-Torres L."/>
            <person name="Arahal R. D."/>
            <person name="Lucena T."/>
        </authorList>
    </citation>
    <scope>NUCLEOTIDE SEQUENCE</scope>
    <source>
        <strain evidence="3">CECT 7928</strain>
    </source>
</reference>
<protein>
    <recommendedName>
        <fullName evidence="2">Flagellar motor switch protein FliN-like C-terminal domain-containing protein</fullName>
    </recommendedName>
</protein>
<comment type="caution">
    <text evidence="3">The sequence shown here is derived from an EMBL/GenBank/DDBJ whole genome shotgun (WGS) entry which is preliminary data.</text>
</comment>
<dbReference type="RefSeq" id="WP_237359509.1">
    <property type="nucleotide sequence ID" value="NZ_CAKLDM010000001.1"/>
</dbReference>
<dbReference type="PANTHER" id="PTHR30034:SF5">
    <property type="entry name" value="SECRETION SYSTEM APPARATUS PROTEIN SSAQ"/>
    <property type="match status" value="1"/>
</dbReference>
<dbReference type="NCBIfam" id="TIGR02551">
    <property type="entry name" value="SpaO_YscQ"/>
    <property type="match status" value="1"/>
</dbReference>
<dbReference type="InterPro" id="IPR013385">
    <property type="entry name" value="T3SS_SpaO/YscQ/SpaO"/>
</dbReference>